<gene>
    <name evidence="2" type="primary">CFDP2_23</name>
    <name evidence="2" type="ORF">GWK47_028765</name>
</gene>
<sequence length="433" mass="48957">MAQGETNRRCRPILLMLQDETQRQYILEQAKKLKTAGEAFNKIYVKKDIHPAMRKEWKRLHDAERTEKERAGNVGCVIHFNTRERKLYRDGVVIDSWNLQPSENLKLFSSNMTNGFVVIGDMNWERSAYDECGASLRESSTLNQVVGPPSPNFSCGGGRGGAEAAPARRITSEINLRRVLRVGSWNVLSLSDNHRLPLLSGELSRLKVDIVGLSETRRPGSGETSSGGYTYYWSGLSNGHRVRGVAIGISSKLQPSVVEVTPVDERILRVRMKHTLGFMSLVAVYAPTRMRKTEEKEMFYAKLDSVLDQCPPRDTLIVLGDFNATTGTVRDGYELCGGPHGSGTRNTNSSLLLNFARFRRLRIAGSWYQRPELHRWTWHSNAGGVAKEIDHILVSTRWRILQNCRVYRRAEFFGTYHRLVVATLELHSFSVSS</sequence>
<evidence type="ECO:0000313" key="3">
    <source>
        <dbReference type="Proteomes" id="UP000770661"/>
    </source>
</evidence>
<protein>
    <submittedName>
        <fullName evidence="2">Craniofacial development protein 2</fullName>
    </submittedName>
</protein>
<keyword evidence="3" id="KW-1185">Reference proteome</keyword>
<organism evidence="2 3">
    <name type="scientific">Chionoecetes opilio</name>
    <name type="common">Atlantic snow crab</name>
    <name type="synonym">Cancer opilio</name>
    <dbReference type="NCBI Taxonomy" id="41210"/>
    <lineage>
        <taxon>Eukaryota</taxon>
        <taxon>Metazoa</taxon>
        <taxon>Ecdysozoa</taxon>
        <taxon>Arthropoda</taxon>
        <taxon>Crustacea</taxon>
        <taxon>Multicrustacea</taxon>
        <taxon>Malacostraca</taxon>
        <taxon>Eumalacostraca</taxon>
        <taxon>Eucarida</taxon>
        <taxon>Decapoda</taxon>
        <taxon>Pleocyemata</taxon>
        <taxon>Brachyura</taxon>
        <taxon>Eubrachyura</taxon>
        <taxon>Majoidea</taxon>
        <taxon>Majidae</taxon>
        <taxon>Chionoecetes</taxon>
    </lineage>
</organism>
<dbReference type="InterPro" id="IPR036691">
    <property type="entry name" value="Endo/exonu/phosph_ase_sf"/>
</dbReference>
<dbReference type="Pfam" id="PF03372">
    <property type="entry name" value="Exo_endo_phos"/>
    <property type="match status" value="1"/>
</dbReference>
<evidence type="ECO:0000259" key="1">
    <source>
        <dbReference type="Pfam" id="PF03372"/>
    </source>
</evidence>
<comment type="caution">
    <text evidence="2">The sequence shown here is derived from an EMBL/GenBank/DDBJ whole genome shotgun (WGS) entry which is preliminary data.</text>
</comment>
<reference evidence="2" key="1">
    <citation type="submission" date="2020-07" db="EMBL/GenBank/DDBJ databases">
        <title>The High-quality genome of the commercially important snow crab, Chionoecetes opilio.</title>
        <authorList>
            <person name="Jeong J.-H."/>
            <person name="Ryu S."/>
        </authorList>
    </citation>
    <scope>NUCLEOTIDE SEQUENCE</scope>
    <source>
        <strain evidence="2">MADBK_172401_WGS</strain>
        <tissue evidence="2">Digestive gland</tissue>
    </source>
</reference>
<dbReference type="AlphaFoldDB" id="A0A8J4Z4Q1"/>
<proteinExistence type="predicted"/>
<dbReference type="Proteomes" id="UP000770661">
    <property type="component" value="Unassembled WGS sequence"/>
</dbReference>
<dbReference type="CDD" id="cd09076">
    <property type="entry name" value="L1-EN"/>
    <property type="match status" value="1"/>
</dbReference>
<dbReference type="InterPro" id="IPR005135">
    <property type="entry name" value="Endo/exonuclease/phosphatase"/>
</dbReference>
<dbReference type="Gene3D" id="3.60.10.10">
    <property type="entry name" value="Endonuclease/exonuclease/phosphatase"/>
    <property type="match status" value="1"/>
</dbReference>
<dbReference type="GO" id="GO:0003824">
    <property type="term" value="F:catalytic activity"/>
    <property type="evidence" value="ECO:0007669"/>
    <property type="project" value="InterPro"/>
</dbReference>
<dbReference type="PANTHER" id="PTHR23227:SF85">
    <property type="entry name" value="CRANIOFACIAL DEVELOPMENT PROTEIN 2"/>
    <property type="match status" value="1"/>
</dbReference>
<accession>A0A8J4Z4Q1</accession>
<feature type="domain" description="Endonuclease/exonuclease/phosphatase" evidence="1">
    <location>
        <begin position="183"/>
        <end position="401"/>
    </location>
</feature>
<dbReference type="SUPFAM" id="SSF56219">
    <property type="entry name" value="DNase I-like"/>
    <property type="match status" value="1"/>
</dbReference>
<dbReference type="EMBL" id="JACEEZ010000397">
    <property type="protein sequence ID" value="KAG0730190.1"/>
    <property type="molecule type" value="Genomic_DNA"/>
</dbReference>
<dbReference type="OrthoDB" id="1294958at2759"/>
<name>A0A8J4Z4Q1_CHIOP</name>
<dbReference type="InterPro" id="IPR027124">
    <property type="entry name" value="Swc5/CFDP1/2"/>
</dbReference>
<evidence type="ECO:0000313" key="2">
    <source>
        <dbReference type="EMBL" id="KAG0730190.1"/>
    </source>
</evidence>
<dbReference type="PANTHER" id="PTHR23227">
    <property type="entry name" value="BUCENTAUR RELATED"/>
    <property type="match status" value="1"/>
</dbReference>